<reference evidence="2" key="1">
    <citation type="journal article" date="2017" name="Front. Plant Sci.">
        <title>Climate Clever Clovers: New Paradigm to Reduce the Environmental Footprint of Ruminants by Breeding Low Methanogenic Forages Utilizing Haplotype Variation.</title>
        <authorList>
            <person name="Kaur P."/>
            <person name="Appels R."/>
            <person name="Bayer P.E."/>
            <person name="Keeble-Gagnere G."/>
            <person name="Wang J."/>
            <person name="Hirakawa H."/>
            <person name="Shirasawa K."/>
            <person name="Vercoe P."/>
            <person name="Stefanova K."/>
            <person name="Durmic Z."/>
            <person name="Nichols P."/>
            <person name="Revell C."/>
            <person name="Isobe S.N."/>
            <person name="Edwards D."/>
            <person name="Erskine W."/>
        </authorList>
    </citation>
    <scope>NUCLEOTIDE SEQUENCE [LARGE SCALE GENOMIC DNA]</scope>
    <source>
        <strain evidence="2">cv. Daliak</strain>
    </source>
</reference>
<dbReference type="OrthoDB" id="1430089at2759"/>
<gene>
    <name evidence="1" type="ORF">TSUD_411640</name>
</gene>
<evidence type="ECO:0000313" key="1">
    <source>
        <dbReference type="EMBL" id="GAU51019.1"/>
    </source>
</evidence>
<dbReference type="Proteomes" id="UP000242715">
    <property type="component" value="Unassembled WGS sequence"/>
</dbReference>
<sequence length="38" mass="4053">RMVVATISGFGSRLCEGKVLAPLTSVVLNGNLLFSFRV</sequence>
<dbReference type="EMBL" id="DF974946">
    <property type="protein sequence ID" value="GAU51019.1"/>
    <property type="molecule type" value="Genomic_DNA"/>
</dbReference>
<evidence type="ECO:0000313" key="2">
    <source>
        <dbReference type="Proteomes" id="UP000242715"/>
    </source>
</evidence>
<proteinExistence type="predicted"/>
<dbReference type="AlphaFoldDB" id="A0A2Z6PTJ5"/>
<name>A0A2Z6PTJ5_TRISU</name>
<accession>A0A2Z6PTJ5</accession>
<keyword evidence="2" id="KW-1185">Reference proteome</keyword>
<organism evidence="1 2">
    <name type="scientific">Trifolium subterraneum</name>
    <name type="common">Subterranean clover</name>
    <dbReference type="NCBI Taxonomy" id="3900"/>
    <lineage>
        <taxon>Eukaryota</taxon>
        <taxon>Viridiplantae</taxon>
        <taxon>Streptophyta</taxon>
        <taxon>Embryophyta</taxon>
        <taxon>Tracheophyta</taxon>
        <taxon>Spermatophyta</taxon>
        <taxon>Magnoliopsida</taxon>
        <taxon>eudicotyledons</taxon>
        <taxon>Gunneridae</taxon>
        <taxon>Pentapetalae</taxon>
        <taxon>rosids</taxon>
        <taxon>fabids</taxon>
        <taxon>Fabales</taxon>
        <taxon>Fabaceae</taxon>
        <taxon>Papilionoideae</taxon>
        <taxon>50 kb inversion clade</taxon>
        <taxon>NPAAA clade</taxon>
        <taxon>Hologalegina</taxon>
        <taxon>IRL clade</taxon>
        <taxon>Trifolieae</taxon>
        <taxon>Trifolium</taxon>
    </lineage>
</organism>
<protein>
    <submittedName>
        <fullName evidence="1">Uncharacterized protein</fullName>
    </submittedName>
</protein>
<feature type="non-terminal residue" evidence="1">
    <location>
        <position position="1"/>
    </location>
</feature>